<evidence type="ECO:0000313" key="5">
    <source>
        <dbReference type="EMBL" id="KGN36742.1"/>
    </source>
</evidence>
<evidence type="ECO:0000256" key="2">
    <source>
        <dbReference type="ARBA" id="ARBA00023274"/>
    </source>
</evidence>
<name>A0A0A0JL06_9MICO</name>
<proteinExistence type="inferred from homology"/>
<comment type="caution">
    <text evidence="5">The sequence shown here is derived from an EMBL/GenBank/DDBJ whole genome shotgun (WGS) entry which is preliminary data.</text>
</comment>
<feature type="region of interest" description="Disordered" evidence="4">
    <location>
        <begin position="119"/>
        <end position="182"/>
    </location>
</feature>
<dbReference type="Gene3D" id="3.30.1320.10">
    <property type="match status" value="1"/>
</dbReference>
<dbReference type="SUPFAM" id="SSF54565">
    <property type="entry name" value="Ribosomal protein S16"/>
    <property type="match status" value="1"/>
</dbReference>
<dbReference type="eggNOG" id="COG0203">
    <property type="taxonomic scope" value="Bacteria"/>
</dbReference>
<dbReference type="PANTHER" id="PTHR12919">
    <property type="entry name" value="30S RIBOSOMAL PROTEIN S16"/>
    <property type="match status" value="1"/>
</dbReference>
<dbReference type="EMBL" id="AVPK01000008">
    <property type="protein sequence ID" value="KGN36742.1"/>
    <property type="molecule type" value="Genomic_DNA"/>
</dbReference>
<feature type="compositionally biased region" description="Basic and acidic residues" evidence="4">
    <location>
        <begin position="122"/>
        <end position="143"/>
    </location>
</feature>
<evidence type="ECO:0000256" key="3">
    <source>
        <dbReference type="HAMAP-Rule" id="MF_00385"/>
    </source>
</evidence>
<dbReference type="InterPro" id="IPR000307">
    <property type="entry name" value="Ribosomal_bS16"/>
</dbReference>
<dbReference type="GO" id="GO:0005737">
    <property type="term" value="C:cytoplasm"/>
    <property type="evidence" value="ECO:0007669"/>
    <property type="project" value="UniProtKB-ARBA"/>
</dbReference>
<dbReference type="InterPro" id="IPR020592">
    <property type="entry name" value="Ribosomal_bS16_CS"/>
</dbReference>
<dbReference type="GO" id="GO:0003735">
    <property type="term" value="F:structural constituent of ribosome"/>
    <property type="evidence" value="ECO:0007669"/>
    <property type="project" value="InterPro"/>
</dbReference>
<evidence type="ECO:0000256" key="4">
    <source>
        <dbReference type="SAM" id="MobiDB-lite"/>
    </source>
</evidence>
<dbReference type="GO" id="GO:0006412">
    <property type="term" value="P:translation"/>
    <property type="evidence" value="ECO:0007669"/>
    <property type="project" value="UniProtKB-UniRule"/>
</dbReference>
<comment type="similarity">
    <text evidence="3">Belongs to the bacterial ribosomal protein bS16 family.</text>
</comment>
<gene>
    <name evidence="3 5" type="primary">rpsP</name>
    <name evidence="5" type="ORF">N803_17100</name>
</gene>
<dbReference type="eggNOG" id="COG0228">
    <property type="taxonomic scope" value="Bacteria"/>
</dbReference>
<accession>A0A0A0JL06</accession>
<sequence length="218" mass="23183">MAVKIRLKRMGKIRTAIYRVVVMDSRTKRDGRAIEEIGKYDPNQEPSLIEIDMDRANYWRGQGAQPTEAVAALLKIMDEGTLKVAEPKASKKDLYEAALAAAGKGDGADTSGATTAKKKAAKKADAAEAPAEEKVEEAPKAEETTEAPAEAAPVADLPEGAAAALEDGAAPEGYTIKGNKDSMKYHEPDGQWFEQTVAEVWFKTAADAEAAGFVKAGS</sequence>
<organism evidence="5 6">
    <name type="scientific">Knoellia subterranea KCTC 19937</name>
    <dbReference type="NCBI Taxonomy" id="1385521"/>
    <lineage>
        <taxon>Bacteria</taxon>
        <taxon>Bacillati</taxon>
        <taxon>Actinomycetota</taxon>
        <taxon>Actinomycetes</taxon>
        <taxon>Micrococcales</taxon>
        <taxon>Intrasporangiaceae</taxon>
        <taxon>Knoellia</taxon>
    </lineage>
</organism>
<dbReference type="AlphaFoldDB" id="A0A0A0JL06"/>
<dbReference type="PANTHER" id="PTHR12919:SF20">
    <property type="entry name" value="SMALL RIBOSOMAL SUBUNIT PROTEIN BS16M"/>
    <property type="match status" value="1"/>
</dbReference>
<reference evidence="5 6" key="1">
    <citation type="submission" date="2013-08" db="EMBL/GenBank/DDBJ databases">
        <title>The genome sequence of Knoellia subterranea.</title>
        <authorList>
            <person name="Zhu W."/>
            <person name="Wang G."/>
        </authorList>
    </citation>
    <scope>NUCLEOTIDE SEQUENCE [LARGE SCALE GENOMIC DNA]</scope>
    <source>
        <strain evidence="5 6">KCTC 19937</strain>
    </source>
</reference>
<keyword evidence="6" id="KW-1185">Reference proteome</keyword>
<evidence type="ECO:0000313" key="6">
    <source>
        <dbReference type="Proteomes" id="UP000030011"/>
    </source>
</evidence>
<protein>
    <recommendedName>
        <fullName evidence="3">Small ribosomal subunit protein bS16</fullName>
    </recommendedName>
</protein>
<keyword evidence="1 3" id="KW-0689">Ribosomal protein</keyword>
<dbReference type="Proteomes" id="UP000030011">
    <property type="component" value="Unassembled WGS sequence"/>
</dbReference>
<dbReference type="InterPro" id="IPR023803">
    <property type="entry name" value="Ribosomal_bS16_dom_sf"/>
</dbReference>
<dbReference type="STRING" id="1385521.N803_17100"/>
<dbReference type="OrthoDB" id="9807878at2"/>
<feature type="compositionally biased region" description="Low complexity" evidence="4">
    <location>
        <begin position="146"/>
        <end position="173"/>
    </location>
</feature>
<dbReference type="Pfam" id="PF00886">
    <property type="entry name" value="Ribosomal_S16"/>
    <property type="match status" value="1"/>
</dbReference>
<dbReference type="PROSITE" id="PS00732">
    <property type="entry name" value="RIBOSOMAL_S16"/>
    <property type="match status" value="1"/>
</dbReference>
<evidence type="ECO:0000256" key="1">
    <source>
        <dbReference type="ARBA" id="ARBA00022980"/>
    </source>
</evidence>
<dbReference type="NCBIfam" id="TIGR00002">
    <property type="entry name" value="S16"/>
    <property type="match status" value="1"/>
</dbReference>
<dbReference type="GO" id="GO:0015935">
    <property type="term" value="C:small ribosomal subunit"/>
    <property type="evidence" value="ECO:0007669"/>
    <property type="project" value="TreeGrafter"/>
</dbReference>
<dbReference type="HAMAP" id="MF_00385">
    <property type="entry name" value="Ribosomal_bS16"/>
    <property type="match status" value="1"/>
</dbReference>
<keyword evidence="2 3" id="KW-0687">Ribonucleoprotein</keyword>